<accession>A0A6H2A4Q1</accession>
<organism evidence="1">
    <name type="scientific">viral metagenome</name>
    <dbReference type="NCBI Taxonomy" id="1070528"/>
    <lineage>
        <taxon>unclassified sequences</taxon>
        <taxon>metagenomes</taxon>
        <taxon>organismal metagenomes</taxon>
    </lineage>
</organism>
<protein>
    <submittedName>
        <fullName evidence="1">Uncharacterized protein</fullName>
    </submittedName>
</protein>
<dbReference type="EMBL" id="MT144529">
    <property type="protein sequence ID" value="QJA54692.1"/>
    <property type="molecule type" value="Genomic_DNA"/>
</dbReference>
<proteinExistence type="predicted"/>
<reference evidence="1" key="1">
    <citation type="submission" date="2020-03" db="EMBL/GenBank/DDBJ databases">
        <title>The deep terrestrial virosphere.</title>
        <authorList>
            <person name="Holmfeldt K."/>
            <person name="Nilsson E."/>
            <person name="Simone D."/>
            <person name="Lopez-Fernandez M."/>
            <person name="Wu X."/>
            <person name="de Brujin I."/>
            <person name="Lundin D."/>
            <person name="Andersson A."/>
            <person name="Bertilsson S."/>
            <person name="Dopson M."/>
        </authorList>
    </citation>
    <scope>NUCLEOTIDE SEQUENCE</scope>
    <source>
        <strain evidence="1">TM448A05538</strain>
    </source>
</reference>
<evidence type="ECO:0000313" key="1">
    <source>
        <dbReference type="EMBL" id="QJA54692.1"/>
    </source>
</evidence>
<sequence length="180" mass="19819">MKKIYKEPMKLLRKAVEKAGAKKVNQAVLKNRENPRKALVGLLAALLAVIIGCANMPALPSACDSQTESMLCDLSKKYNVRLEDIGNGLIIANAIAISQNLYTKEEAVSVMKDIRAILDNPISYAFFKTEVYKHVDAYPGLLEVASIYFAELGAVSKMMYAADRKILIGWLNQQIKILGG</sequence>
<dbReference type="AlphaFoldDB" id="A0A6H2A4Q1"/>
<name>A0A6H2A4Q1_9ZZZZ</name>
<gene>
    <name evidence="1" type="ORF">TM448A05538_0008</name>
</gene>